<reference evidence="1 2" key="1">
    <citation type="submission" date="2016-10" db="EMBL/GenBank/DDBJ databases">
        <title>Draft genome sequences of four alkaliphilic bacteria belonging to the Anaerobacillus genus.</title>
        <authorList>
            <person name="Bassil N.M."/>
            <person name="Lloyd J.R."/>
        </authorList>
    </citation>
    <scope>NUCLEOTIDE SEQUENCE [LARGE SCALE GENOMIC DNA]</scope>
    <source>
        <strain evidence="1 2">DSM 18345</strain>
    </source>
</reference>
<accession>A0A1S2LJU0</accession>
<dbReference type="Proteomes" id="UP000179524">
    <property type="component" value="Unassembled WGS sequence"/>
</dbReference>
<dbReference type="RefSeq" id="WP_071309956.1">
    <property type="nucleotide sequence ID" value="NZ_MLQR01000030.1"/>
</dbReference>
<dbReference type="GO" id="GO:0005524">
    <property type="term" value="F:ATP binding"/>
    <property type="evidence" value="ECO:0007669"/>
    <property type="project" value="UniProtKB-KW"/>
</dbReference>
<dbReference type="OrthoDB" id="1749414at2"/>
<keyword evidence="1" id="KW-0547">Nucleotide-binding</keyword>
<evidence type="ECO:0000313" key="2">
    <source>
        <dbReference type="Proteomes" id="UP000179524"/>
    </source>
</evidence>
<proteinExistence type="predicted"/>
<comment type="caution">
    <text evidence="1">The sequence shown here is derived from an EMBL/GenBank/DDBJ whole genome shotgun (WGS) entry which is preliminary data.</text>
</comment>
<dbReference type="AlphaFoldDB" id="A0A1S2LJU0"/>
<name>A0A1S2LJU0_9BACI</name>
<keyword evidence="1" id="KW-0067">ATP-binding</keyword>
<protein>
    <submittedName>
        <fullName evidence="1">ATP-binding protein</fullName>
    </submittedName>
</protein>
<dbReference type="EMBL" id="MLQR01000030">
    <property type="protein sequence ID" value="OIJ12636.1"/>
    <property type="molecule type" value="Genomic_DNA"/>
</dbReference>
<keyword evidence="2" id="KW-1185">Reference proteome</keyword>
<gene>
    <name evidence="1" type="ORF">BKP37_12595</name>
</gene>
<evidence type="ECO:0000313" key="1">
    <source>
        <dbReference type="EMBL" id="OIJ12636.1"/>
    </source>
</evidence>
<sequence length="858" mass="99165">MIKGDNFIVDIDNPYLPTVSNNLPGPAKVYRPRKIVEAWPEPWYNKFLKVKAIKLSDVVKIEINKMVVYRIIPHTNVSNNNKRLWKTIHKMYEMYESLGSRREREGFKFTFREKDYFWFDVIFKQEKGEKRLEFYVATSEFQAKKLKRKLENKMSITMKEADIKDLHVPIENTIVQEMKYLKHDIFSLNTNTNDTKTPISGLMNTIDELTDDGDMVRVSVCNEVENRKKWVKNAQWAFEKLSKGKVPQRATLNGGRVANGVKVGIAAVVNEINDLLVDTFQAFSNVFFKSEKEFKKEKVINKAHSIEDEVGTNRISHDKAYLPVFKSHIRIFAHSSDRLVRDSLSETPSLSLTDLTDTNELQGITVNFNRRRVEIIEEVNNLQLTLKTKLDANVNLISTDEMSKLALMMPNKELQRKYDDALSVKKKVETDIPSIVREDTCLHVGVSEYKDQEIEVGVPTKDKDSFYSGYTFIGKQGSGKDNLLQNFVREGNLNHGISFVIPDWICQEGHKGMADGIRDLIPPEKVIDLDLSNEEWIIPLDLTDVMNKIGRKGTSVFATEMVDFLNLGDLTRAKKILMEASKASGGSLFNIKRLIEDEEYRFEIIEQLEEKGNLRLAQDLMQWGDNKELGTKADPILDRLTMFFGDDNLYDIFAQPPKKEVDFEKWMKEGKVIIVRMPRRKIGNAAKVLVHWLTLKVLMTRMLMSEEHKEKHGCFMIFNEPEQVETRGLAELMGRIATEGRKERLGSIFAFHHWNKLPDYLQENLISGGVNQFLMANDNKKTFEKAKERLEPLFTVEQAMETPKHYSICLLNGKEVISPFLVHLAPPIPIEKRYDNSFLTKRHAQIFGRHWKELQQVL</sequence>
<organism evidence="1 2">
    <name type="scientific">Anaerobacillus alkalilacustris</name>
    <dbReference type="NCBI Taxonomy" id="393763"/>
    <lineage>
        <taxon>Bacteria</taxon>
        <taxon>Bacillati</taxon>
        <taxon>Bacillota</taxon>
        <taxon>Bacilli</taxon>
        <taxon>Bacillales</taxon>
        <taxon>Bacillaceae</taxon>
        <taxon>Anaerobacillus</taxon>
    </lineage>
</organism>